<dbReference type="Pfam" id="PF16731">
    <property type="entry name" value="GARP"/>
    <property type="match status" value="1"/>
</dbReference>
<gene>
    <name evidence="4" type="ORF">TbgDal_IX9640</name>
</gene>
<name>C9ZZN9_TRYB9</name>
<dbReference type="VEuPathDB" id="TriTrypDB:Tbg972.9.9640"/>
<feature type="signal peptide" evidence="2">
    <location>
        <begin position="1"/>
        <end position="22"/>
    </location>
</feature>
<feature type="compositionally biased region" description="Polar residues" evidence="1">
    <location>
        <begin position="261"/>
        <end position="277"/>
    </location>
</feature>
<dbReference type="RefSeq" id="XP_011777154.1">
    <property type="nucleotide sequence ID" value="XM_011778852.1"/>
</dbReference>
<evidence type="ECO:0000313" key="5">
    <source>
        <dbReference type="Proteomes" id="UP000002316"/>
    </source>
</evidence>
<feature type="compositionally biased region" description="Basic and acidic residues" evidence="1">
    <location>
        <begin position="249"/>
        <end position="260"/>
    </location>
</feature>
<keyword evidence="2" id="KW-0732">Signal</keyword>
<dbReference type="InterPro" id="IPR031987">
    <property type="entry name" value="GARP"/>
</dbReference>
<sequence length="296" mass="31366">MSITFHSLWLLLTVLCTAGIRADFIGEECLDIVSYPSADVVRILCHVAGQLRGLPHTISSAVETAAAASSKAFEAKVQAEEAVELAESKGLNVTKAKEAAVRATHAAEAAALAASNLAFAAANIAAVPWSQPISDSMLHKLALCDHVDEYVREAAAKCSKKAKNVTAQSLNEVLKVFEKLFSEVNALQSLRHNIAEFHKDLKSLEKNVKDIVRAQKNAEDAAAETNKIAAPDHEVGGNKKETPSQQSDTNKDQQANEKSEANQTVGTNTGPVGNSVASPEGSVLLLMAGLFLSSVL</sequence>
<evidence type="ECO:0000256" key="1">
    <source>
        <dbReference type="SAM" id="MobiDB-lite"/>
    </source>
</evidence>
<dbReference type="Gene3D" id="1.20.1260.80">
    <property type="match status" value="1"/>
</dbReference>
<evidence type="ECO:0000259" key="3">
    <source>
        <dbReference type="Pfam" id="PF16731"/>
    </source>
</evidence>
<reference evidence="5" key="1">
    <citation type="journal article" date="2010" name="PLoS Negl. Trop. Dis.">
        <title>The genome sequence of Trypanosoma brucei gambiense, causative agent of chronic human african trypanosomiasis.</title>
        <authorList>
            <person name="Jackson A.P."/>
            <person name="Sanders M."/>
            <person name="Berry A."/>
            <person name="McQuillan J."/>
            <person name="Aslett M.A."/>
            <person name="Quail M.A."/>
            <person name="Chukualim B."/>
            <person name="Capewell P."/>
            <person name="MacLeod A."/>
            <person name="Melville S.E."/>
            <person name="Gibson W."/>
            <person name="Barry J.D."/>
            <person name="Berriman M."/>
            <person name="Hertz-Fowler C."/>
        </authorList>
    </citation>
    <scope>NUCLEOTIDE SEQUENCE [LARGE SCALE GENOMIC DNA]</scope>
    <source>
        <strain evidence="5">MHOM/CI/86/DAL972</strain>
    </source>
</reference>
<dbReference type="FunFam" id="1.20.1260.80:FF:000001">
    <property type="entry name" value="BARP protein"/>
    <property type="match status" value="1"/>
</dbReference>
<proteinExistence type="predicted"/>
<dbReference type="GeneID" id="23861035"/>
<feature type="region of interest" description="Disordered" evidence="1">
    <location>
        <begin position="220"/>
        <end position="277"/>
    </location>
</feature>
<feature type="compositionally biased region" description="Basic and acidic residues" evidence="1">
    <location>
        <begin position="230"/>
        <end position="242"/>
    </location>
</feature>
<dbReference type="EMBL" id="FN554972">
    <property type="protein sequence ID" value="CBH14888.1"/>
    <property type="molecule type" value="Genomic_DNA"/>
</dbReference>
<dbReference type="Proteomes" id="UP000002316">
    <property type="component" value="Chromosome 9"/>
</dbReference>
<feature type="domain" description="Trypanosoma glutamic acid/alanine-rich protein" evidence="3">
    <location>
        <begin position="39"/>
        <end position="223"/>
    </location>
</feature>
<dbReference type="KEGG" id="tbg:TbgDal_IX9640"/>
<evidence type="ECO:0000256" key="2">
    <source>
        <dbReference type="SAM" id="SignalP"/>
    </source>
</evidence>
<protein>
    <submittedName>
        <fullName evidence="4">BARP protein</fullName>
    </submittedName>
</protein>
<accession>C9ZZN9</accession>
<organism evidence="4 5">
    <name type="scientific">Trypanosoma brucei gambiense (strain MHOM/CI/86/DAL972)</name>
    <dbReference type="NCBI Taxonomy" id="679716"/>
    <lineage>
        <taxon>Eukaryota</taxon>
        <taxon>Discoba</taxon>
        <taxon>Euglenozoa</taxon>
        <taxon>Kinetoplastea</taxon>
        <taxon>Metakinetoplastina</taxon>
        <taxon>Trypanosomatida</taxon>
        <taxon>Trypanosomatidae</taxon>
        <taxon>Trypanosoma</taxon>
    </lineage>
</organism>
<evidence type="ECO:0000313" key="4">
    <source>
        <dbReference type="EMBL" id="CBH14888.1"/>
    </source>
</evidence>
<dbReference type="AlphaFoldDB" id="C9ZZN9"/>
<feature type="chain" id="PRO_5003004925" evidence="2">
    <location>
        <begin position="23"/>
        <end position="296"/>
    </location>
</feature>